<name>A0AAV2KS92_KNICA</name>
<gene>
    <name evidence="1" type="ORF">KC01_LOCUS19695</name>
</gene>
<evidence type="ECO:0000313" key="1">
    <source>
        <dbReference type="EMBL" id="CAL1590142.1"/>
    </source>
</evidence>
<dbReference type="EMBL" id="OZ035841">
    <property type="protein sequence ID" value="CAL1590142.1"/>
    <property type="molecule type" value="Genomic_DNA"/>
</dbReference>
<reference evidence="1 2" key="1">
    <citation type="submission" date="2024-04" db="EMBL/GenBank/DDBJ databases">
        <authorList>
            <person name="Waldvogel A.-M."/>
            <person name="Schoenle A."/>
        </authorList>
    </citation>
    <scope>NUCLEOTIDE SEQUENCE [LARGE SCALE GENOMIC DNA]</scope>
</reference>
<accession>A0AAV2KS92</accession>
<protein>
    <submittedName>
        <fullName evidence="1">Uncharacterized protein</fullName>
    </submittedName>
</protein>
<sequence>MWGLVFVVEGWGWWLCGGLGVGDEFGWVGSVWWCVDCLEWGKNCYDCVGRIRVGWVGVGGVLVLESGLGVGDAVGRGWGCGWLIVGEGVGCDGVVFWRLGFFSIWLWLVGGGVKWGWGCWVVGGLPGGWWVRCFWWVLRCGVFCKGWVGVVGVCERGGWGVGRVGGVRVGCGCWKSGCCGGVCGVWFRWLFGWWAFSWLSCGWWGGGVWWGCVWCCFWGVCWGGVGGGGGRGMGGGGVGWGGGGGVGVGCGWLVALVGWVCRGVRLVVGVWGWWRSGGQFGWGVGFGIGGCLECRGLWCGGMVVAYSSGCRSVGGWLVRYGSARWCLVVGDNWVGGVGVVGEVDGVCVEGGGWGGRCCGWSGFGVVGVG</sequence>
<evidence type="ECO:0000313" key="2">
    <source>
        <dbReference type="Proteomes" id="UP001497482"/>
    </source>
</evidence>
<organism evidence="1 2">
    <name type="scientific">Knipowitschia caucasica</name>
    <name type="common">Caucasian dwarf goby</name>
    <name type="synonym">Pomatoschistus caucasicus</name>
    <dbReference type="NCBI Taxonomy" id="637954"/>
    <lineage>
        <taxon>Eukaryota</taxon>
        <taxon>Metazoa</taxon>
        <taxon>Chordata</taxon>
        <taxon>Craniata</taxon>
        <taxon>Vertebrata</taxon>
        <taxon>Euteleostomi</taxon>
        <taxon>Actinopterygii</taxon>
        <taxon>Neopterygii</taxon>
        <taxon>Teleostei</taxon>
        <taxon>Neoteleostei</taxon>
        <taxon>Acanthomorphata</taxon>
        <taxon>Gobiaria</taxon>
        <taxon>Gobiiformes</taxon>
        <taxon>Gobioidei</taxon>
        <taxon>Gobiidae</taxon>
        <taxon>Gobiinae</taxon>
        <taxon>Knipowitschia</taxon>
    </lineage>
</organism>
<dbReference type="AlphaFoldDB" id="A0AAV2KS92"/>
<dbReference type="Proteomes" id="UP001497482">
    <property type="component" value="Chromosome 19"/>
</dbReference>
<keyword evidence="2" id="KW-1185">Reference proteome</keyword>
<proteinExistence type="predicted"/>